<reference evidence="1 2" key="1">
    <citation type="journal article" date="2023" name="Sci. Data">
        <title>Genome assembly of the Korean intertidal mud-creeper Batillaria attramentaria.</title>
        <authorList>
            <person name="Patra A.K."/>
            <person name="Ho P.T."/>
            <person name="Jun S."/>
            <person name="Lee S.J."/>
            <person name="Kim Y."/>
            <person name="Won Y.J."/>
        </authorList>
    </citation>
    <scope>NUCLEOTIDE SEQUENCE [LARGE SCALE GENOMIC DNA]</scope>
    <source>
        <strain evidence="1">Wonlab-2016</strain>
    </source>
</reference>
<proteinExistence type="predicted"/>
<dbReference type="Proteomes" id="UP001519460">
    <property type="component" value="Unassembled WGS sequence"/>
</dbReference>
<evidence type="ECO:0000313" key="2">
    <source>
        <dbReference type="Proteomes" id="UP001519460"/>
    </source>
</evidence>
<comment type="caution">
    <text evidence="1">The sequence shown here is derived from an EMBL/GenBank/DDBJ whole genome shotgun (WGS) entry which is preliminary data.</text>
</comment>
<keyword evidence="2" id="KW-1185">Reference proteome</keyword>
<sequence length="199" mass="22648">MRQSRVITALTAASCLLLTGYLLLLHASHGRRALSGAQNPAQVDSGGYFGGKVVRKTGAEQESYSARKAVGRKHTFDNWPDWPKYPYKGPIPDSPFYPNYSLQWDFDTSSFLQRPDVIGQPPKLMTWMVKPRYIPELPDPVRLRMCPEMPCRMSTNSSYQKESAVLMWNGELMRDKKPPVRSNPDQVSFCQKTCERTTN</sequence>
<dbReference type="EMBL" id="JACVVK020000134">
    <property type="protein sequence ID" value="KAK7489768.1"/>
    <property type="molecule type" value="Genomic_DNA"/>
</dbReference>
<protein>
    <submittedName>
        <fullName evidence="1">Uncharacterized protein</fullName>
    </submittedName>
</protein>
<organism evidence="1 2">
    <name type="scientific">Batillaria attramentaria</name>
    <dbReference type="NCBI Taxonomy" id="370345"/>
    <lineage>
        <taxon>Eukaryota</taxon>
        <taxon>Metazoa</taxon>
        <taxon>Spiralia</taxon>
        <taxon>Lophotrochozoa</taxon>
        <taxon>Mollusca</taxon>
        <taxon>Gastropoda</taxon>
        <taxon>Caenogastropoda</taxon>
        <taxon>Sorbeoconcha</taxon>
        <taxon>Cerithioidea</taxon>
        <taxon>Batillariidae</taxon>
        <taxon>Batillaria</taxon>
    </lineage>
</organism>
<evidence type="ECO:0000313" key="1">
    <source>
        <dbReference type="EMBL" id="KAK7489768.1"/>
    </source>
</evidence>
<gene>
    <name evidence="1" type="ORF">BaRGS_00018950</name>
</gene>
<name>A0ABD0KSD7_9CAEN</name>
<accession>A0ABD0KSD7</accession>
<dbReference type="AlphaFoldDB" id="A0ABD0KSD7"/>